<evidence type="ECO:0000313" key="10">
    <source>
        <dbReference type="Proteomes" id="UP001162891"/>
    </source>
</evidence>
<dbReference type="PANTHER" id="PTHR43289:SF6">
    <property type="entry name" value="SERINE_THREONINE-PROTEIN KINASE NEKL-3"/>
    <property type="match status" value="1"/>
</dbReference>
<evidence type="ECO:0000256" key="3">
    <source>
        <dbReference type="ARBA" id="ARBA00022777"/>
    </source>
</evidence>
<protein>
    <recommendedName>
        <fullName evidence="8">Protein kinase domain-containing protein</fullName>
    </recommendedName>
</protein>
<evidence type="ECO:0000259" key="8">
    <source>
        <dbReference type="PROSITE" id="PS50011"/>
    </source>
</evidence>
<dbReference type="PROSITE" id="PS00109">
    <property type="entry name" value="PROTEIN_KINASE_TYR"/>
    <property type="match status" value="1"/>
</dbReference>
<name>A0ABN6MWJ1_9BACT</name>
<keyword evidence="7" id="KW-0812">Transmembrane</keyword>
<dbReference type="InterPro" id="IPR000719">
    <property type="entry name" value="Prot_kinase_dom"/>
</dbReference>
<dbReference type="Gene3D" id="1.25.40.10">
    <property type="entry name" value="Tetratricopeptide repeat domain"/>
    <property type="match status" value="1"/>
</dbReference>
<reference evidence="10" key="1">
    <citation type="journal article" date="2022" name="Int. J. Syst. Evol. Microbiol.">
        <title>Anaeromyxobacter oryzae sp. nov., Anaeromyxobacter diazotrophicus sp. nov. and Anaeromyxobacter paludicola sp. nov., isolated from paddy soils.</title>
        <authorList>
            <person name="Itoh H."/>
            <person name="Xu Z."/>
            <person name="Mise K."/>
            <person name="Masuda Y."/>
            <person name="Ushijima N."/>
            <person name="Hayakawa C."/>
            <person name="Shiratori Y."/>
            <person name="Senoo K."/>
        </authorList>
    </citation>
    <scope>NUCLEOTIDE SEQUENCE [LARGE SCALE GENOMIC DNA]</scope>
    <source>
        <strain evidence="10">Red232</strain>
    </source>
</reference>
<organism evidence="9 10">
    <name type="scientific">Anaeromyxobacter oryzae</name>
    <dbReference type="NCBI Taxonomy" id="2918170"/>
    <lineage>
        <taxon>Bacteria</taxon>
        <taxon>Pseudomonadati</taxon>
        <taxon>Myxococcota</taxon>
        <taxon>Myxococcia</taxon>
        <taxon>Myxococcales</taxon>
        <taxon>Cystobacterineae</taxon>
        <taxon>Anaeromyxobacteraceae</taxon>
        <taxon>Anaeromyxobacter</taxon>
    </lineage>
</organism>
<proteinExistence type="predicted"/>
<dbReference type="EMBL" id="AP025591">
    <property type="protein sequence ID" value="BDG04083.1"/>
    <property type="molecule type" value="Genomic_DNA"/>
</dbReference>
<keyword evidence="10" id="KW-1185">Reference proteome</keyword>
<feature type="binding site" evidence="6">
    <location>
        <position position="80"/>
    </location>
    <ligand>
        <name>ATP</name>
        <dbReference type="ChEBI" id="CHEBI:30616"/>
    </ligand>
</feature>
<evidence type="ECO:0000256" key="6">
    <source>
        <dbReference type="PROSITE-ProRule" id="PRU10141"/>
    </source>
</evidence>
<evidence type="ECO:0000256" key="4">
    <source>
        <dbReference type="ARBA" id="ARBA00022840"/>
    </source>
</evidence>
<dbReference type="PROSITE" id="PS50011">
    <property type="entry name" value="PROTEIN_KINASE_DOM"/>
    <property type="match status" value="1"/>
</dbReference>
<dbReference type="Gene3D" id="3.30.200.20">
    <property type="entry name" value="Phosphorylase Kinase, domain 1"/>
    <property type="match status" value="1"/>
</dbReference>
<dbReference type="SUPFAM" id="SSF48452">
    <property type="entry name" value="TPR-like"/>
    <property type="match status" value="1"/>
</dbReference>
<dbReference type="SUPFAM" id="SSF56112">
    <property type="entry name" value="Protein kinase-like (PK-like)"/>
    <property type="match status" value="1"/>
</dbReference>
<dbReference type="InterPro" id="IPR017441">
    <property type="entry name" value="Protein_kinase_ATP_BS"/>
</dbReference>
<feature type="domain" description="Protein kinase" evidence="8">
    <location>
        <begin position="51"/>
        <end position="297"/>
    </location>
</feature>
<dbReference type="InterPro" id="IPR011009">
    <property type="entry name" value="Kinase-like_dom_sf"/>
</dbReference>
<evidence type="ECO:0000256" key="5">
    <source>
        <dbReference type="PROSITE-ProRule" id="PRU00339"/>
    </source>
</evidence>
<keyword evidence="7" id="KW-1133">Transmembrane helix</keyword>
<dbReference type="RefSeq" id="WP_248352457.1">
    <property type="nucleotide sequence ID" value="NZ_AP025591.1"/>
</dbReference>
<keyword evidence="5" id="KW-0802">TPR repeat</keyword>
<keyword evidence="2 6" id="KW-0547">Nucleotide-binding</keyword>
<dbReference type="CDD" id="cd14014">
    <property type="entry name" value="STKc_PknB_like"/>
    <property type="match status" value="1"/>
</dbReference>
<evidence type="ECO:0000256" key="7">
    <source>
        <dbReference type="SAM" id="Phobius"/>
    </source>
</evidence>
<evidence type="ECO:0000256" key="1">
    <source>
        <dbReference type="ARBA" id="ARBA00022679"/>
    </source>
</evidence>
<feature type="repeat" description="TPR" evidence="5">
    <location>
        <begin position="649"/>
        <end position="682"/>
    </location>
</feature>
<keyword evidence="3" id="KW-0418">Kinase</keyword>
<dbReference type="PROSITE" id="PS50005">
    <property type="entry name" value="TPR"/>
    <property type="match status" value="2"/>
</dbReference>
<evidence type="ECO:0000313" key="9">
    <source>
        <dbReference type="EMBL" id="BDG04083.1"/>
    </source>
</evidence>
<gene>
    <name evidence="9" type="ORF">AMOR_30790</name>
</gene>
<dbReference type="InterPro" id="IPR008266">
    <property type="entry name" value="Tyr_kinase_AS"/>
</dbReference>
<dbReference type="Gene3D" id="1.10.510.10">
    <property type="entry name" value="Transferase(Phosphotransferase) domain 1"/>
    <property type="match status" value="1"/>
</dbReference>
<evidence type="ECO:0000256" key="2">
    <source>
        <dbReference type="ARBA" id="ARBA00022741"/>
    </source>
</evidence>
<sequence>MANREAHGRSGPRGLRSGALSALLEELARTGDAAHGSWDRALRPGAVIGRFELVREVGRGGFGVVYEARDLELGRTVAFKALFAGDRPDVREERLLREAEAAARLSHPNVVTLHDVGRSEHGPYLVLELLRGETLAARLAYGPLPVREALRIAVDVAKGLAHAHAAGVVHRDLTPGNVYLCDDGQVKVLDLGMAHAFGRRKLDGGTPEYMAPEQWRGAPEDERTDVFALGVILYQMLAGAPPFPADGGRSLQDPRPAPVLEVAHAPGLGALVARMLEKDPVRRPRDGREVQAALAAFERELNRAPPGAAIRVRARRPWRRRRWAAALAAAVALALVGIGAAAVRSARAPRVAGAAASLAVLPFVNLSAEREQAYLSDGLAAEIRAALARLPGLYVVGRASSASFEERSDDARAVGRALGVRAVLAGTVCADGPRLRVTAQLVDVARGTQVWSGAYDRELAGVPAVQAEIAAAVADALGVRAQPGAPLLSPAAATNSAAAHAQLLLGERLLAAGTVEATRRAVGAFENALALDPSYAPAQARLATALGELAVRASGDDRRALAERALAAADGAVALAPTSPEGHAVRGRLRTALGWDWAEAGADLERALALDPRDPETLAARGMWLADQGRLREAIAELRRALERDPMSAPAWARLGAYQLATGDRDGAAQALGRALAITPGQPLATYHLAVRDVLAGKPTEALPLFSREPRAPYRLAGLAIAHHAAGNEVEAACALEALVSGPGRDAPYAVALVLAARGERDRAFEWLERAWGQRDEDLHSAKAEPLLAALHGDPRWGALLRRMHLPVE</sequence>
<feature type="repeat" description="TPR" evidence="5">
    <location>
        <begin position="615"/>
        <end position="648"/>
    </location>
</feature>
<dbReference type="Gene3D" id="3.40.50.10070">
    <property type="entry name" value="TolB, N-terminal domain"/>
    <property type="match status" value="1"/>
</dbReference>
<accession>A0ABN6MWJ1</accession>
<dbReference type="SMART" id="SM00028">
    <property type="entry name" value="TPR"/>
    <property type="match status" value="3"/>
</dbReference>
<dbReference type="InterPro" id="IPR011990">
    <property type="entry name" value="TPR-like_helical_dom_sf"/>
</dbReference>
<keyword evidence="1" id="KW-0808">Transferase</keyword>
<dbReference type="InterPro" id="IPR019734">
    <property type="entry name" value="TPR_rpt"/>
</dbReference>
<dbReference type="PROSITE" id="PS00107">
    <property type="entry name" value="PROTEIN_KINASE_ATP"/>
    <property type="match status" value="1"/>
</dbReference>
<keyword evidence="7" id="KW-0472">Membrane</keyword>
<dbReference type="PANTHER" id="PTHR43289">
    <property type="entry name" value="MITOGEN-ACTIVATED PROTEIN KINASE KINASE KINASE 20-RELATED"/>
    <property type="match status" value="1"/>
</dbReference>
<dbReference type="Proteomes" id="UP001162891">
    <property type="component" value="Chromosome"/>
</dbReference>
<feature type="transmembrane region" description="Helical" evidence="7">
    <location>
        <begin position="323"/>
        <end position="343"/>
    </location>
</feature>
<dbReference type="Pfam" id="PF00069">
    <property type="entry name" value="Pkinase"/>
    <property type="match status" value="1"/>
</dbReference>
<keyword evidence="4 6" id="KW-0067">ATP-binding</keyword>